<proteinExistence type="predicted"/>
<gene>
    <name evidence="1" type="ORF">IF129_13135</name>
</gene>
<dbReference type="InterPro" id="IPR018727">
    <property type="entry name" value="DUF2267"/>
</dbReference>
<protein>
    <submittedName>
        <fullName evidence="1">DUF2267 domain-containing protein</fullName>
    </submittedName>
</protein>
<evidence type="ECO:0000313" key="1">
    <source>
        <dbReference type="EMBL" id="MBD3932495.1"/>
    </source>
</evidence>
<dbReference type="RefSeq" id="WP_191209774.1">
    <property type="nucleotide sequence ID" value="NZ_BAABKL010000026.1"/>
</dbReference>
<dbReference type="Pfam" id="PF10025">
    <property type="entry name" value="DUF2267"/>
    <property type="match status" value="1"/>
</dbReference>
<dbReference type="InterPro" id="IPR038282">
    <property type="entry name" value="DUF2267_sf"/>
</dbReference>
<dbReference type="Gene3D" id="1.10.490.110">
    <property type="entry name" value="Uncharacterized conserved protein DUF2267"/>
    <property type="match status" value="1"/>
</dbReference>
<evidence type="ECO:0000313" key="2">
    <source>
        <dbReference type="Proteomes" id="UP000632289"/>
    </source>
</evidence>
<organism evidence="1 2">
    <name type="scientific">Streptomyces chumphonensis</name>
    <dbReference type="NCBI Taxonomy" id="1214925"/>
    <lineage>
        <taxon>Bacteria</taxon>
        <taxon>Bacillati</taxon>
        <taxon>Actinomycetota</taxon>
        <taxon>Actinomycetes</taxon>
        <taxon>Kitasatosporales</taxon>
        <taxon>Streptomycetaceae</taxon>
        <taxon>Streptomyces</taxon>
    </lineage>
</organism>
<dbReference type="AlphaFoldDB" id="A0A927F003"/>
<reference evidence="1" key="1">
    <citation type="submission" date="2020-09" db="EMBL/GenBank/DDBJ databases">
        <title>Secondary metabolite and genome analysis of marine Streptomyces chumphonensis KK1-2T.</title>
        <authorList>
            <person name="Phongsopitanun W."/>
            <person name="Kanchanasin P."/>
            <person name="Pittayakhajonwut P."/>
            <person name="Suwanborirux K."/>
            <person name="Tanasupawat S."/>
        </authorList>
    </citation>
    <scope>NUCLEOTIDE SEQUENCE</scope>
    <source>
        <strain evidence="1">KK1-2</strain>
    </source>
</reference>
<name>A0A927F003_9ACTN</name>
<accession>A0A927F003</accession>
<sequence>MAYDEFLMTVSETGGYEREDAARATEAVISTLGDRLPPETAEHLADQLPDPVAELIEGAGSAPQNWGVGEFVHRVAEITGETEEQAEGHSRAVLTAVAGQVSGGELNKVISDLPSGYADLFGHPELT</sequence>
<dbReference type="EMBL" id="JACXYU010000005">
    <property type="protein sequence ID" value="MBD3932495.1"/>
    <property type="molecule type" value="Genomic_DNA"/>
</dbReference>
<keyword evidence="2" id="KW-1185">Reference proteome</keyword>
<comment type="caution">
    <text evidence="1">The sequence shown here is derived from an EMBL/GenBank/DDBJ whole genome shotgun (WGS) entry which is preliminary data.</text>
</comment>
<dbReference type="Proteomes" id="UP000632289">
    <property type="component" value="Unassembled WGS sequence"/>
</dbReference>